<keyword evidence="2" id="KW-0812">Transmembrane</keyword>
<evidence type="ECO:0000256" key="1">
    <source>
        <dbReference type="SAM" id="MobiDB-lite"/>
    </source>
</evidence>
<evidence type="ECO:0000313" key="4">
    <source>
        <dbReference type="Proteomes" id="UP000184255"/>
    </source>
</evidence>
<evidence type="ECO:0000313" key="3">
    <source>
        <dbReference type="EMBL" id="CVL06186.1"/>
    </source>
</evidence>
<reference evidence="4" key="1">
    <citation type="journal article" date="2016" name="Genome Biol. Evol.">
        <title>Comparative 'omics' of the Fusarium fujikuroi species complex highlights differences in genetic potential and metabolite synthesis.</title>
        <authorList>
            <person name="Niehaus E.-M."/>
            <person name="Muensterkoetter M."/>
            <person name="Proctor R.H."/>
            <person name="Brown D.W."/>
            <person name="Sharon A."/>
            <person name="Idan Y."/>
            <person name="Oren-Young L."/>
            <person name="Sieber C.M."/>
            <person name="Novak O."/>
            <person name="Pencik A."/>
            <person name="Tarkowska D."/>
            <person name="Hromadova K."/>
            <person name="Freeman S."/>
            <person name="Maymon M."/>
            <person name="Elazar M."/>
            <person name="Youssef S.A."/>
            <person name="El-Shabrawy E.S.M."/>
            <person name="Shalaby A.B.A."/>
            <person name="Houterman P."/>
            <person name="Brock N.L."/>
            <person name="Burkhardt I."/>
            <person name="Tsavkelova E.A."/>
            <person name="Dickschat J.S."/>
            <person name="Galuszka P."/>
            <person name="Gueldener U."/>
            <person name="Tudzynski B."/>
        </authorList>
    </citation>
    <scope>NUCLEOTIDE SEQUENCE [LARGE SCALE GENOMIC DNA]</scope>
    <source>
        <strain evidence="4">MRC7560</strain>
    </source>
</reference>
<feature type="transmembrane region" description="Helical" evidence="2">
    <location>
        <begin position="259"/>
        <end position="278"/>
    </location>
</feature>
<keyword evidence="2" id="KW-0472">Membrane</keyword>
<accession>A0A1L7UGA9</accession>
<dbReference type="AlphaFoldDB" id="A0A1L7UGA9"/>
<evidence type="ECO:0000256" key="2">
    <source>
        <dbReference type="SAM" id="Phobius"/>
    </source>
</evidence>
<proteinExistence type="predicted"/>
<dbReference type="VEuPathDB" id="FungiDB:FMAN_03835"/>
<organism evidence="3 4">
    <name type="scientific">Fusarium mangiferae</name>
    <name type="common">Mango malformation disease fungus</name>
    <dbReference type="NCBI Taxonomy" id="192010"/>
    <lineage>
        <taxon>Eukaryota</taxon>
        <taxon>Fungi</taxon>
        <taxon>Dikarya</taxon>
        <taxon>Ascomycota</taxon>
        <taxon>Pezizomycotina</taxon>
        <taxon>Sordariomycetes</taxon>
        <taxon>Hypocreomycetidae</taxon>
        <taxon>Hypocreales</taxon>
        <taxon>Nectriaceae</taxon>
        <taxon>Fusarium</taxon>
        <taxon>Fusarium fujikuroi species complex</taxon>
    </lineage>
</organism>
<dbReference type="Proteomes" id="UP000184255">
    <property type="component" value="Unassembled WGS sequence"/>
</dbReference>
<dbReference type="RefSeq" id="XP_041689759.1">
    <property type="nucleotide sequence ID" value="XM_041824260.1"/>
</dbReference>
<sequence length="620" mass="68196">MELRRVGDSEDRLIYNSTRTLSYKFKGQSRPWYITAAVTDVRPPNGKFPAGRSSRLDSSQELSVFVSVPRGYGASRDGRDIRVCSQMMGSINKTTDNADNAEYSCRGVISDKCIEEYENATRSVPALGQECPDFISLRPNLSTECGNQVFVGNIMARNFSATRCSLDEMPHLNLPANYTTFGTGNWAGFDGDGDSEDFDRYDRRVQETIPVLMSVAKGNDSSESKLLCIAPNQVVAGSRTPKSKLGDQEDENMASRARGLGAVFLCISVMIFGLFHIVGGQNLKNIYQVIPALDSARLYFNYQSGIASEQCRMFRTFALIWLCLLRTCLAQNPSSTEDCSPSEFTDAVDRRAIVFNASGTLPLKLKAQKSLNIWYISTAVTDERDPKRTFDGGHSRQWIKNFISVPRPLVGSVENDTIGICSYMFQGLNSSSENPDEADGSCKGVISDVCIKEFEVSTLPIRAGRNCPISEAFKLSKECKKHLTLKQTVLTRNLSTENCTIGKIPHLDVPDGYWTYGGSISSWLGSGVEYDDFDSYDAMVQQTVPIFTVVSGGGISDRKLVCATPSKIVPGSRKPELKLEGTEEEEEEEEEGKDDENTASRVGGLGAVFLSVGIMILSLL</sequence>
<keyword evidence="4" id="KW-1185">Reference proteome</keyword>
<feature type="region of interest" description="Disordered" evidence="1">
    <location>
        <begin position="572"/>
        <end position="600"/>
    </location>
</feature>
<keyword evidence="2" id="KW-1133">Transmembrane helix</keyword>
<protein>
    <submittedName>
        <fullName evidence="3">Uncharacterized protein</fullName>
    </submittedName>
</protein>
<gene>
    <name evidence="3" type="ORF">FMAN_03835</name>
</gene>
<comment type="caution">
    <text evidence="3">The sequence shown here is derived from an EMBL/GenBank/DDBJ whole genome shotgun (WGS) entry which is preliminary data.</text>
</comment>
<dbReference type="GeneID" id="65083106"/>
<dbReference type="EMBL" id="FCQH01000017">
    <property type="protein sequence ID" value="CVL06186.1"/>
    <property type="molecule type" value="Genomic_DNA"/>
</dbReference>
<feature type="compositionally biased region" description="Acidic residues" evidence="1">
    <location>
        <begin position="582"/>
        <end position="594"/>
    </location>
</feature>
<name>A0A1L7UGA9_FUSMA</name>